<keyword evidence="2" id="KW-1185">Reference proteome</keyword>
<name>A0A164I6A0_9NOCA</name>
<comment type="caution">
    <text evidence="1">The sequence shown here is derived from an EMBL/GenBank/DDBJ whole genome shotgun (WGS) entry which is preliminary data.</text>
</comment>
<organism evidence="1 2">
    <name type="scientific">Nocardia terpenica</name>
    <dbReference type="NCBI Taxonomy" id="455432"/>
    <lineage>
        <taxon>Bacteria</taxon>
        <taxon>Bacillati</taxon>
        <taxon>Actinomycetota</taxon>
        <taxon>Actinomycetes</taxon>
        <taxon>Mycobacteriales</taxon>
        <taxon>Nocardiaceae</taxon>
        <taxon>Nocardia</taxon>
    </lineage>
</organism>
<dbReference type="Gene3D" id="3.40.630.30">
    <property type="match status" value="1"/>
</dbReference>
<evidence type="ECO:0008006" key="3">
    <source>
        <dbReference type="Google" id="ProtNLM"/>
    </source>
</evidence>
<dbReference type="AlphaFoldDB" id="A0A164I6A0"/>
<proteinExistence type="predicted"/>
<gene>
    <name evidence="1" type="ORF">AWN90_15585</name>
</gene>
<reference evidence="1 2" key="1">
    <citation type="submission" date="2016-04" db="EMBL/GenBank/DDBJ databases">
        <authorList>
            <person name="Evans L.H."/>
            <person name="Alamgir A."/>
            <person name="Owens N."/>
            <person name="Weber N.D."/>
            <person name="Virtaneva K."/>
            <person name="Barbian K."/>
            <person name="Babar A."/>
            <person name="Rosenke K."/>
        </authorList>
    </citation>
    <scope>NUCLEOTIDE SEQUENCE [LARGE SCALE GENOMIC DNA]</scope>
    <source>
        <strain evidence="1 2">IFM 0406</strain>
    </source>
</reference>
<protein>
    <recommendedName>
        <fullName evidence="3">GNAT family N-acetyltransferase</fullName>
    </recommendedName>
</protein>
<dbReference type="OrthoDB" id="9814648at2"/>
<dbReference type="STRING" id="455432.AWN90_15585"/>
<evidence type="ECO:0000313" key="2">
    <source>
        <dbReference type="Proteomes" id="UP000076512"/>
    </source>
</evidence>
<evidence type="ECO:0000313" key="1">
    <source>
        <dbReference type="EMBL" id="KZM69139.1"/>
    </source>
</evidence>
<dbReference type="RefSeq" id="WP_067581342.1">
    <property type="nucleotide sequence ID" value="NZ_JABMCZ010000002.1"/>
</dbReference>
<dbReference type="EMBL" id="LWGR01000021">
    <property type="protein sequence ID" value="KZM69139.1"/>
    <property type="molecule type" value="Genomic_DNA"/>
</dbReference>
<dbReference type="Proteomes" id="UP000076512">
    <property type="component" value="Unassembled WGS sequence"/>
</dbReference>
<sequence length="204" mass="22422">MLKFVALEPVLTQEDTARAARLVSAGPVSAVSSAGPQWVREREATALLDRSAVAFVVAGGEAGIGVLRAERLQTPGVFELALHSADDAALETIGVAAGFDEIVRYLTSTTEVHRIELWFGVYNRLLLDHCLESEHFRCEGMVRDRYFAAGRYWDGLVWSITGPRLRAIREADPAAAESERAYARTSARLRRAIRDRLADPEPAS</sequence>
<accession>A0A164I6A0</accession>